<name>A0ABQ8G5R4_9PEZI</name>
<protein>
    <recommendedName>
        <fullName evidence="3">Secreted protein</fullName>
    </recommendedName>
</protein>
<comment type="caution">
    <text evidence="1">The sequence shown here is derived from an EMBL/GenBank/DDBJ whole genome shotgun (WGS) entry which is preliminary data.</text>
</comment>
<accession>A0ABQ8G5R4</accession>
<keyword evidence="2" id="KW-1185">Reference proteome</keyword>
<evidence type="ECO:0000313" key="2">
    <source>
        <dbReference type="Proteomes" id="UP000774617"/>
    </source>
</evidence>
<evidence type="ECO:0008006" key="3">
    <source>
        <dbReference type="Google" id="ProtNLM"/>
    </source>
</evidence>
<organism evidence="1 2">
    <name type="scientific">Macrophomina phaseolina</name>
    <dbReference type="NCBI Taxonomy" id="35725"/>
    <lineage>
        <taxon>Eukaryota</taxon>
        <taxon>Fungi</taxon>
        <taxon>Dikarya</taxon>
        <taxon>Ascomycota</taxon>
        <taxon>Pezizomycotina</taxon>
        <taxon>Dothideomycetes</taxon>
        <taxon>Dothideomycetes incertae sedis</taxon>
        <taxon>Botryosphaeriales</taxon>
        <taxon>Botryosphaeriaceae</taxon>
        <taxon>Macrophomina</taxon>
    </lineage>
</organism>
<reference evidence="1 2" key="1">
    <citation type="journal article" date="2021" name="Nat. Commun.">
        <title>Genetic determinants of endophytism in the Arabidopsis root mycobiome.</title>
        <authorList>
            <person name="Mesny F."/>
            <person name="Miyauchi S."/>
            <person name="Thiergart T."/>
            <person name="Pickel B."/>
            <person name="Atanasova L."/>
            <person name="Karlsson M."/>
            <person name="Huettel B."/>
            <person name="Barry K.W."/>
            <person name="Haridas S."/>
            <person name="Chen C."/>
            <person name="Bauer D."/>
            <person name="Andreopoulos W."/>
            <person name="Pangilinan J."/>
            <person name="LaButti K."/>
            <person name="Riley R."/>
            <person name="Lipzen A."/>
            <person name="Clum A."/>
            <person name="Drula E."/>
            <person name="Henrissat B."/>
            <person name="Kohler A."/>
            <person name="Grigoriev I.V."/>
            <person name="Martin F.M."/>
            <person name="Hacquard S."/>
        </authorList>
    </citation>
    <scope>NUCLEOTIDE SEQUENCE [LARGE SCALE GENOMIC DNA]</scope>
    <source>
        <strain evidence="1 2">MPI-SDFR-AT-0080</strain>
    </source>
</reference>
<dbReference type="EMBL" id="JAGTJR010000023">
    <property type="protein sequence ID" value="KAH7043211.1"/>
    <property type="molecule type" value="Genomic_DNA"/>
</dbReference>
<proteinExistence type="predicted"/>
<dbReference type="Proteomes" id="UP000774617">
    <property type="component" value="Unassembled WGS sequence"/>
</dbReference>
<sequence>MWTVVVGVHARGPAPETASYCFAFFLFFSSLSSSFPQATNAQTARTLCLHDSRRIDGYWHMRDHQRFRLNHVSSSPSAWAGSCERRSAL</sequence>
<gene>
    <name evidence="1" type="ORF">B0J12DRAFT_196150</name>
</gene>
<evidence type="ECO:0000313" key="1">
    <source>
        <dbReference type="EMBL" id="KAH7043211.1"/>
    </source>
</evidence>